<accession>A0A410PVC6</accession>
<dbReference type="SUPFAM" id="SSF53335">
    <property type="entry name" value="S-adenosyl-L-methionine-dependent methyltransferases"/>
    <property type="match status" value="1"/>
</dbReference>
<protein>
    <submittedName>
        <fullName evidence="1">SAM-dependent methyltransferase</fullName>
    </submittedName>
</protein>
<dbReference type="GO" id="GO:0160105">
    <property type="term" value="F:tRNA (adenine(22)-N1)-methyltransferase activity"/>
    <property type="evidence" value="ECO:0007669"/>
    <property type="project" value="InterPro"/>
</dbReference>
<dbReference type="OrthoDB" id="5881184at2"/>
<reference evidence="1 2" key="1">
    <citation type="submission" date="2019-01" db="EMBL/GenBank/DDBJ databases">
        <title>Draft genomes of a novel of Aminipila strains.</title>
        <authorList>
            <person name="Ma S."/>
        </authorList>
    </citation>
    <scope>NUCLEOTIDE SEQUENCE [LARGE SCALE GENOMIC DNA]</scope>
    <source>
        <strain evidence="2">JN-39</strain>
    </source>
</reference>
<gene>
    <name evidence="1" type="ORF">EQM06_06435</name>
</gene>
<sequence length="254" mass="28810">MMKLSDRLQMIADLIENGQTVADIGTDHGFLPIYLWESKKSPKLILADISSGSLQKAIDNVEKQGYGKEILREHFDFRLGNGIEVLADGEADTVVIAGMGGILMTEILGKDLKKTGSMKRFILQPRTGQGKLRWWLEHNGFIIKKEKIVREGKFLCEIILTEARIADSSLIEVSQEEEEEQNPSEDIKYEVPESILIGNGAIAFEFVEQKLKNEQKILENKKKAVCLDEEEIHHTESRIGYLQQLLKNRTERGE</sequence>
<dbReference type="PIRSF" id="PIRSF018637">
    <property type="entry name" value="TrmK"/>
    <property type="match status" value="1"/>
</dbReference>
<evidence type="ECO:0000313" key="2">
    <source>
        <dbReference type="Proteomes" id="UP000287601"/>
    </source>
</evidence>
<dbReference type="Proteomes" id="UP000287601">
    <property type="component" value="Chromosome"/>
</dbReference>
<proteinExistence type="predicted"/>
<evidence type="ECO:0000313" key="1">
    <source>
        <dbReference type="EMBL" id="QAT42899.1"/>
    </source>
</evidence>
<dbReference type="InterPro" id="IPR029063">
    <property type="entry name" value="SAM-dependent_MTases_sf"/>
</dbReference>
<keyword evidence="2" id="KW-1185">Reference proteome</keyword>
<dbReference type="RefSeq" id="WP_128745548.1">
    <property type="nucleotide sequence ID" value="NZ_CP035281.1"/>
</dbReference>
<keyword evidence="1" id="KW-0808">Transferase</keyword>
<dbReference type="InterPro" id="IPR006901">
    <property type="entry name" value="TrmK"/>
</dbReference>
<organism evidence="1 2">
    <name type="scientific">Aminipila luticellarii</name>
    <dbReference type="NCBI Taxonomy" id="2507160"/>
    <lineage>
        <taxon>Bacteria</taxon>
        <taxon>Bacillati</taxon>
        <taxon>Bacillota</taxon>
        <taxon>Clostridia</taxon>
        <taxon>Peptostreptococcales</taxon>
        <taxon>Anaerovoracaceae</taxon>
        <taxon>Aminipila</taxon>
    </lineage>
</organism>
<dbReference type="PANTHER" id="PTHR38451:SF1">
    <property type="entry name" value="TRNA (ADENINE(22)-N(1))-METHYLTRANSFERASE"/>
    <property type="match status" value="1"/>
</dbReference>
<dbReference type="AlphaFoldDB" id="A0A410PVC6"/>
<name>A0A410PVC6_9FIRM</name>
<dbReference type="PANTHER" id="PTHR38451">
    <property type="entry name" value="TRNA (ADENINE(22)-N(1))-METHYLTRANSFERASE"/>
    <property type="match status" value="1"/>
</dbReference>
<dbReference type="Gene3D" id="3.40.50.150">
    <property type="entry name" value="Vaccinia Virus protein VP39"/>
    <property type="match status" value="1"/>
</dbReference>
<dbReference type="Pfam" id="PF12847">
    <property type="entry name" value="Methyltransf_18"/>
    <property type="match status" value="1"/>
</dbReference>
<dbReference type="EMBL" id="CP035281">
    <property type="protein sequence ID" value="QAT42899.1"/>
    <property type="molecule type" value="Genomic_DNA"/>
</dbReference>
<dbReference type="KEGG" id="amij:EQM06_06435"/>
<keyword evidence="1" id="KW-0489">Methyltransferase</keyword>
<dbReference type="GO" id="GO:0032259">
    <property type="term" value="P:methylation"/>
    <property type="evidence" value="ECO:0007669"/>
    <property type="project" value="UniProtKB-KW"/>
</dbReference>